<dbReference type="GO" id="GO:0004497">
    <property type="term" value="F:monooxygenase activity"/>
    <property type="evidence" value="ECO:0007669"/>
    <property type="project" value="UniProtKB-KW"/>
</dbReference>
<dbReference type="SUPFAM" id="SSF51905">
    <property type="entry name" value="FAD/NAD(P)-binding domain"/>
    <property type="match status" value="1"/>
</dbReference>
<dbReference type="PANTHER" id="PTHR43539">
    <property type="entry name" value="FLAVIN-BINDING MONOOXYGENASE-LIKE PROTEIN (AFU_ORTHOLOGUE AFUA_4G09220)"/>
    <property type="match status" value="1"/>
</dbReference>
<name>A0A2J6S8E4_HYAVF</name>
<dbReference type="Gene3D" id="3.50.50.60">
    <property type="entry name" value="FAD/NAD(P)-binding domain"/>
    <property type="match status" value="1"/>
</dbReference>
<dbReference type="InterPro" id="IPR036188">
    <property type="entry name" value="FAD/NAD-bd_sf"/>
</dbReference>
<dbReference type="InterPro" id="IPR050982">
    <property type="entry name" value="Auxin_biosynth/cation_transpt"/>
</dbReference>
<protein>
    <submittedName>
        <fullName evidence="2">Flavin-containing monooxygenase</fullName>
    </submittedName>
</protein>
<evidence type="ECO:0000256" key="1">
    <source>
        <dbReference type="ARBA" id="ARBA00023002"/>
    </source>
</evidence>
<dbReference type="GO" id="GO:0050660">
    <property type="term" value="F:flavin adenine dinucleotide binding"/>
    <property type="evidence" value="ECO:0007669"/>
    <property type="project" value="TreeGrafter"/>
</dbReference>
<keyword evidence="2" id="KW-0503">Monooxygenase</keyword>
<sequence length="580" mass="64247">MSLLDRFPVSLPFTPISPDVDAEAIAFSFTPQLTSLDTSNFGKNAIWRDIYALTGTSRIFYGAKSILEAWEAIGTCTKPRGFGLMKGSAMIFRAGPACWIQASYRFETDETSSQALVSLVQEDGEWKIWLLRTILDSLKGVEGSVDFLAPGGGVEEKDEFHGGQDFDCVIVGGGQTGLSIGGRLKALGVKYVVLEKNLEVGDNWRKRYDYCKLHLPRETAHLPFEKTFRSEDLPFYLGKDLLARGYKEWAEKYGINLLTSTKLEHGDWNPAENKWTLVILQGEQRRKITCSHVVMAVGAGGQVPKMPEYANREVFKGDALHTVNYNNASSWKGKRGIVIGTANTGHDIAEDMLEAGLTSVTMVQRSPTFVVPAEWIADILSHSYNAHIPTAVADQLTWSMPVPIIANLQKGMTTHRMSLEPERFNALEKAGFRISRDGLLAEHIFERFGGHYVDVGASAKISNGLIKIKSGTLPVRYVEDGLEFEDGERVPADVVVFATGFDRSAKKQVVSLFSPEVAERMGDWWGVNNEGEIIGAFRPTGQRGMWYAGGDQSQCRYFSRFVALSIKADVMGRPLQVYQG</sequence>
<evidence type="ECO:0000313" key="3">
    <source>
        <dbReference type="Proteomes" id="UP000235786"/>
    </source>
</evidence>
<dbReference type="EMBL" id="KZ613938">
    <property type="protein sequence ID" value="PMD47035.1"/>
    <property type="molecule type" value="Genomic_DNA"/>
</dbReference>
<proteinExistence type="predicted"/>
<organism evidence="2 3">
    <name type="scientific">Hyaloscypha variabilis (strain UAMH 11265 / GT02V1 / F)</name>
    <name type="common">Meliniomyces variabilis</name>
    <dbReference type="NCBI Taxonomy" id="1149755"/>
    <lineage>
        <taxon>Eukaryota</taxon>
        <taxon>Fungi</taxon>
        <taxon>Dikarya</taxon>
        <taxon>Ascomycota</taxon>
        <taxon>Pezizomycotina</taxon>
        <taxon>Leotiomycetes</taxon>
        <taxon>Helotiales</taxon>
        <taxon>Hyaloscyphaceae</taxon>
        <taxon>Hyaloscypha</taxon>
        <taxon>Hyaloscypha variabilis</taxon>
    </lineage>
</organism>
<gene>
    <name evidence="2" type="ORF">L207DRAFT_477945</name>
</gene>
<dbReference type="PANTHER" id="PTHR43539:SF68">
    <property type="entry name" value="FLAVIN-BINDING MONOOXYGENASE-LIKE PROTEIN (AFU_ORTHOLOGUE AFUA_4G09220)"/>
    <property type="match status" value="1"/>
</dbReference>
<dbReference type="Proteomes" id="UP000235786">
    <property type="component" value="Unassembled WGS sequence"/>
</dbReference>
<dbReference type="OrthoDB" id="74360at2759"/>
<dbReference type="Pfam" id="PF13738">
    <property type="entry name" value="Pyr_redox_3"/>
    <property type="match status" value="1"/>
</dbReference>
<dbReference type="AlphaFoldDB" id="A0A2J6S8E4"/>
<evidence type="ECO:0000313" key="2">
    <source>
        <dbReference type="EMBL" id="PMD47035.1"/>
    </source>
</evidence>
<keyword evidence="1" id="KW-0560">Oxidoreductase</keyword>
<reference evidence="2 3" key="1">
    <citation type="submission" date="2016-04" db="EMBL/GenBank/DDBJ databases">
        <title>A degradative enzymes factory behind the ericoid mycorrhizal symbiosis.</title>
        <authorList>
            <consortium name="DOE Joint Genome Institute"/>
            <person name="Martino E."/>
            <person name="Morin E."/>
            <person name="Grelet G."/>
            <person name="Kuo A."/>
            <person name="Kohler A."/>
            <person name="Daghino S."/>
            <person name="Barry K."/>
            <person name="Choi C."/>
            <person name="Cichocki N."/>
            <person name="Clum A."/>
            <person name="Copeland A."/>
            <person name="Hainaut M."/>
            <person name="Haridas S."/>
            <person name="Labutti K."/>
            <person name="Lindquist E."/>
            <person name="Lipzen A."/>
            <person name="Khouja H.-R."/>
            <person name="Murat C."/>
            <person name="Ohm R."/>
            <person name="Olson A."/>
            <person name="Spatafora J."/>
            <person name="Veneault-Fourrey C."/>
            <person name="Henrissat B."/>
            <person name="Grigoriev I."/>
            <person name="Martin F."/>
            <person name="Perotto S."/>
        </authorList>
    </citation>
    <scope>NUCLEOTIDE SEQUENCE [LARGE SCALE GENOMIC DNA]</scope>
    <source>
        <strain evidence="2 3">F</strain>
    </source>
</reference>
<keyword evidence="3" id="KW-1185">Reference proteome</keyword>
<accession>A0A2J6S8E4</accession>